<feature type="compositionally biased region" description="Basic and acidic residues" evidence="1">
    <location>
        <begin position="35"/>
        <end position="45"/>
    </location>
</feature>
<sequence length="148" mass="18091">MKPSKTQLKSKEELKKAQDLSKKRKIDEITGGQDQQKDRKIRKIEEPARTRKIYEEDKRPYSDIISTEKENKKQRQINQEQIISDSIDSLQEYIDSRREKQQKELLAFGKNREEKQFLENWYQEKYLNREIKIQKVWLQTYKQLKLSR</sequence>
<feature type="compositionally biased region" description="Basic and acidic residues" evidence="1">
    <location>
        <begin position="9"/>
        <end position="28"/>
    </location>
</feature>
<evidence type="ECO:0000313" key="3">
    <source>
        <dbReference type="Proteomes" id="UP000039865"/>
    </source>
</evidence>
<dbReference type="InParanoid" id="A0A078AE85"/>
<dbReference type="EMBL" id="CCKQ01008678">
    <property type="protein sequence ID" value="CDW80146.1"/>
    <property type="molecule type" value="Genomic_DNA"/>
</dbReference>
<protein>
    <submittedName>
        <fullName evidence="2">Uncharacterized protein</fullName>
    </submittedName>
</protein>
<dbReference type="AlphaFoldDB" id="A0A078AE85"/>
<dbReference type="Proteomes" id="UP000039865">
    <property type="component" value="Unassembled WGS sequence"/>
</dbReference>
<proteinExistence type="predicted"/>
<keyword evidence="3" id="KW-1185">Reference proteome</keyword>
<feature type="region of interest" description="Disordered" evidence="1">
    <location>
        <begin position="1"/>
        <end position="45"/>
    </location>
</feature>
<evidence type="ECO:0000313" key="2">
    <source>
        <dbReference type="EMBL" id="CDW80146.1"/>
    </source>
</evidence>
<organism evidence="2 3">
    <name type="scientific">Stylonychia lemnae</name>
    <name type="common">Ciliate</name>
    <dbReference type="NCBI Taxonomy" id="5949"/>
    <lineage>
        <taxon>Eukaryota</taxon>
        <taxon>Sar</taxon>
        <taxon>Alveolata</taxon>
        <taxon>Ciliophora</taxon>
        <taxon>Intramacronucleata</taxon>
        <taxon>Spirotrichea</taxon>
        <taxon>Stichotrichia</taxon>
        <taxon>Sporadotrichida</taxon>
        <taxon>Oxytrichidae</taxon>
        <taxon>Stylonychinae</taxon>
        <taxon>Stylonychia</taxon>
    </lineage>
</organism>
<reference evidence="2 3" key="1">
    <citation type="submission" date="2014-06" db="EMBL/GenBank/DDBJ databases">
        <authorList>
            <person name="Swart Estienne"/>
        </authorList>
    </citation>
    <scope>NUCLEOTIDE SEQUENCE [LARGE SCALE GENOMIC DNA]</scope>
    <source>
        <strain evidence="2 3">130c</strain>
    </source>
</reference>
<accession>A0A078AE85</accession>
<gene>
    <name evidence="2" type="primary">Contig6202.g6633</name>
    <name evidence="2" type="ORF">STYLEM_9142</name>
</gene>
<evidence type="ECO:0000256" key="1">
    <source>
        <dbReference type="SAM" id="MobiDB-lite"/>
    </source>
</evidence>
<name>A0A078AE85_STYLE</name>